<dbReference type="EMBL" id="MH191398">
    <property type="protein sequence ID" value="AWN08627.1"/>
    <property type="molecule type" value="Genomic_DNA"/>
</dbReference>
<name>A0A2U8UWX9_9CAUD</name>
<organism evidence="1 2">
    <name type="scientific">Erwinia phage Faunus</name>
    <dbReference type="NCBI Taxonomy" id="2182346"/>
    <lineage>
        <taxon>Viruses</taxon>
        <taxon>Duplodnaviria</taxon>
        <taxon>Heunggongvirae</taxon>
        <taxon>Uroviricota</taxon>
        <taxon>Caudoviricetes</taxon>
        <taxon>Chaseviridae</taxon>
        <taxon>Cleopatravirinae</taxon>
        <taxon>Faunusvirus</taxon>
        <taxon>Faunusvirus faunus</taxon>
    </lineage>
</organism>
<evidence type="ECO:0000313" key="1">
    <source>
        <dbReference type="EMBL" id="AWN08627.1"/>
    </source>
</evidence>
<reference evidence="1 2" key="1">
    <citation type="submission" date="2018-04" db="EMBL/GenBank/DDBJ databases">
        <title>Phage therapy in agriculture - a green tech approach to combat plant pathogenic bacteria.</title>
        <authorList>
            <person name="Djurhuus A.M."/>
            <person name="Carstens A.B."/>
            <person name="Hansen L.H."/>
        </authorList>
    </citation>
    <scope>NUCLEOTIDE SEQUENCE [LARGE SCALE GENOMIC DNA]</scope>
</reference>
<dbReference type="KEGG" id="vg:54992671"/>
<dbReference type="Pfam" id="PF25708">
    <property type="entry name" value="Phage_T7_Gp5_9"/>
    <property type="match status" value="1"/>
</dbReference>
<sequence>MENPMLELYRQMLSHLNAEENDMALELEAKLIEMSEKADFLDCLQACGVDNWDGYSDAQEMMWPEEGDE</sequence>
<proteinExistence type="predicted"/>
<keyword evidence="2" id="KW-1185">Reference proteome</keyword>
<evidence type="ECO:0000313" key="2">
    <source>
        <dbReference type="Proteomes" id="UP000246222"/>
    </source>
</evidence>
<accession>A0A2U8UWX9</accession>
<dbReference type="InterPro" id="IPR058007">
    <property type="entry name" value="Gp5.9"/>
</dbReference>
<protein>
    <submittedName>
        <fullName evidence="1">Uncharacterized protein</fullName>
    </submittedName>
</protein>
<dbReference type="RefSeq" id="YP_009802137.1">
    <property type="nucleotide sequence ID" value="NC_047978.1"/>
</dbReference>
<dbReference type="Proteomes" id="UP000246222">
    <property type="component" value="Segment"/>
</dbReference>
<dbReference type="GeneID" id="54992671"/>